<protein>
    <submittedName>
        <fullName evidence="1">Uncharacterized protein</fullName>
    </submittedName>
</protein>
<evidence type="ECO:0000313" key="2">
    <source>
        <dbReference type="Proteomes" id="UP000016587"/>
    </source>
</evidence>
<reference evidence="1 2" key="1">
    <citation type="journal article" date="2013" name="J. Bacteriol.">
        <title>Roles of HynAB and Ech, the only two hydrogenases found in the model sulfate reducer Desulfovibrio gigas.</title>
        <authorList>
            <person name="Morais-Silva F.O."/>
            <person name="Santos C.I."/>
            <person name="Rodrigues R."/>
            <person name="Pereira I.A."/>
            <person name="Rodrigues-Pousada C."/>
        </authorList>
    </citation>
    <scope>NUCLEOTIDE SEQUENCE [LARGE SCALE GENOMIC DNA]</scope>
    <source>
        <strain evidence="2">ATCC 19364 / DSM 1382 / NCIMB 9332 / VKM B-1759</strain>
    </source>
</reference>
<evidence type="ECO:0000313" key="1">
    <source>
        <dbReference type="EMBL" id="AGW11959.1"/>
    </source>
</evidence>
<reference evidence="2" key="2">
    <citation type="submission" date="2013-07" db="EMBL/GenBank/DDBJ databases">
        <authorList>
            <person name="Morais-Silva F.O."/>
            <person name="Rezende A.M."/>
            <person name="Pimentel C."/>
            <person name="Resende D.M."/>
            <person name="Santos C.I."/>
            <person name="Clemente C."/>
            <person name="de Oliveira L.M."/>
            <person name="da Silva S.M."/>
            <person name="Costa D.A."/>
            <person name="Varela-Raposo A."/>
            <person name="Horacio E.C.A."/>
            <person name="Matos M."/>
            <person name="Flores O."/>
            <person name="Ruiz J.C."/>
            <person name="Rodrigues-Pousada C."/>
        </authorList>
    </citation>
    <scope>NUCLEOTIDE SEQUENCE [LARGE SCALE GENOMIC DNA]</scope>
    <source>
        <strain evidence="2">ATCC 19364 / DSM 1382 / NCIMB 9332 / VKM B-1759</strain>
    </source>
</reference>
<dbReference type="Proteomes" id="UP000016587">
    <property type="component" value="Chromosome"/>
</dbReference>
<dbReference type="AlphaFoldDB" id="T2G6Y5"/>
<keyword evidence="2" id="KW-1185">Reference proteome</keyword>
<dbReference type="EMBL" id="CP006585">
    <property type="protein sequence ID" value="AGW11959.1"/>
    <property type="molecule type" value="Genomic_DNA"/>
</dbReference>
<dbReference type="KEGG" id="dgg:DGI_0017"/>
<dbReference type="HOGENOM" id="CLU_1783741_0_0_7"/>
<dbReference type="PATRIC" id="fig|1121448.10.peg.18"/>
<sequence>MLGQRWEGAAAPVEPGLLKAEVSPLVDSGLFDFHSLWLDPQSRAIVQISASRAYPNPREAEQAHLTLVGLLTGKYGSPRTEQLRQVFGSQGRSVHVLMSLEGEVAILGVVYQDDRAVADVITRPRFELNLPEIPGVSDSGNASGL</sequence>
<organism evidence="1 2">
    <name type="scientific">Megalodesulfovibrio gigas (strain ATCC 19364 / DSM 1382 / NCIMB 9332 / VKM B-1759)</name>
    <name type="common">Desulfovibrio gigas</name>
    <dbReference type="NCBI Taxonomy" id="1121448"/>
    <lineage>
        <taxon>Bacteria</taxon>
        <taxon>Pseudomonadati</taxon>
        <taxon>Thermodesulfobacteriota</taxon>
        <taxon>Desulfovibrionia</taxon>
        <taxon>Desulfovibrionales</taxon>
        <taxon>Desulfovibrionaceae</taxon>
        <taxon>Megalodesulfovibrio</taxon>
    </lineage>
</organism>
<gene>
    <name evidence="1" type="ORF">DGI_0017</name>
</gene>
<accession>T2G6Y5</accession>
<name>T2G6Y5_MEGG1</name>
<proteinExistence type="predicted"/>